<accession>A0A7D4AXW3</accession>
<dbReference type="GO" id="GO:0030170">
    <property type="term" value="F:pyridoxal phosphate binding"/>
    <property type="evidence" value="ECO:0007669"/>
    <property type="project" value="InterPro"/>
</dbReference>
<name>A0A7D4AXW3_9BACT</name>
<reference evidence="8 9" key="1">
    <citation type="submission" date="2019-07" db="EMBL/GenBank/DDBJ databases">
        <title>Thalassofilum flectens gen. nov., sp. nov., a novel moderate thermophilic anaerobe from a shallow sea hot spring in Kunashir Island (Russia), representing a new family in the order Bacteroidales, and proposal of Thalassofilacea fam. nov.</title>
        <authorList>
            <person name="Kochetkova T.V."/>
            <person name="Podosokorskaya O.A."/>
            <person name="Novikov A."/>
            <person name="Elcheninov A.G."/>
            <person name="Toshchakov S.V."/>
            <person name="Kublanov I.V."/>
        </authorList>
    </citation>
    <scope>NUCLEOTIDE SEQUENCE [LARGE SCALE GENOMIC DNA]</scope>
    <source>
        <strain evidence="8 9">38-H</strain>
    </source>
</reference>
<dbReference type="GO" id="GO:0008483">
    <property type="term" value="F:transaminase activity"/>
    <property type="evidence" value="ECO:0007669"/>
    <property type="project" value="UniProtKB-KW"/>
</dbReference>
<dbReference type="RefSeq" id="WP_173075262.1">
    <property type="nucleotide sequence ID" value="NZ_CP041345.1"/>
</dbReference>
<comment type="similarity">
    <text evidence="2">Belongs to the class-I pyridoxal-phosphate-dependent aminotransferase family.</text>
</comment>
<keyword evidence="9" id="KW-1185">Reference proteome</keyword>
<dbReference type="InterPro" id="IPR015422">
    <property type="entry name" value="PyrdxlP-dep_Trfase_small"/>
</dbReference>
<dbReference type="GO" id="GO:1901605">
    <property type="term" value="P:alpha-amino acid metabolic process"/>
    <property type="evidence" value="ECO:0007669"/>
    <property type="project" value="TreeGrafter"/>
</dbReference>
<evidence type="ECO:0000256" key="1">
    <source>
        <dbReference type="ARBA" id="ARBA00001933"/>
    </source>
</evidence>
<gene>
    <name evidence="8" type="ORF">FHG85_09520</name>
</gene>
<evidence type="ECO:0000259" key="7">
    <source>
        <dbReference type="Pfam" id="PF00155"/>
    </source>
</evidence>
<evidence type="ECO:0000256" key="2">
    <source>
        <dbReference type="ARBA" id="ARBA00007441"/>
    </source>
</evidence>
<dbReference type="InterPro" id="IPR050859">
    <property type="entry name" value="Class-I_PLP-dep_aminotransf"/>
</dbReference>
<keyword evidence="4 8" id="KW-0032">Aminotransferase</keyword>
<dbReference type="Gene3D" id="3.40.640.10">
    <property type="entry name" value="Type I PLP-dependent aspartate aminotransferase-like (Major domain)"/>
    <property type="match status" value="1"/>
</dbReference>
<feature type="domain" description="Aminotransferase class I/classII large" evidence="7">
    <location>
        <begin position="50"/>
        <end position="388"/>
    </location>
</feature>
<dbReference type="PANTHER" id="PTHR42790">
    <property type="entry name" value="AMINOTRANSFERASE"/>
    <property type="match status" value="1"/>
</dbReference>
<evidence type="ECO:0000256" key="4">
    <source>
        <dbReference type="ARBA" id="ARBA00022576"/>
    </source>
</evidence>
<evidence type="ECO:0000313" key="8">
    <source>
        <dbReference type="EMBL" id="QKG80494.1"/>
    </source>
</evidence>
<protein>
    <submittedName>
        <fullName evidence="8">PLP-dependent aminotransferase family protein</fullName>
    </submittedName>
</protein>
<keyword evidence="6" id="KW-0663">Pyridoxal phosphate</keyword>
<sequence>MITDLDQILSASAKRMKRSVIRELLKMTQRPELISFAGGLPSPESFPVEQLKQVVAEVLDTDSARALQYSETEGDKRLREILVERYKSNGVKNISLNNLMISTASQQALDLIPKILVNPGDKVICGLPSYLGGISAFSIYGAELIGIELDEQGMRSDLLEKKLEELKSKGEKPKFIYVIPDFQNPTGICMPEKRRLEIIELARKYDVLIVEDSPYREVRFSGTPQRTMYELDGNGQVILLGTMSKIFAPGFRIGWIVAHEDVIDKLIAAKQNTDLCTSSFVQKIAARYFDNGYFEENLAKTNAMYKSKRDAMVKAFHKYMPEGVKWTEPEGGLFLFVTLPEHINAEELFKIAINENVAFVPGTVFYCNGEGKNTLRINFSFMSEEMNIEGSRRLANAIKQMI</sequence>
<evidence type="ECO:0000256" key="3">
    <source>
        <dbReference type="ARBA" id="ARBA00011738"/>
    </source>
</evidence>
<dbReference type="Proteomes" id="UP000500961">
    <property type="component" value="Chromosome"/>
</dbReference>
<dbReference type="PANTHER" id="PTHR42790:SF19">
    <property type="entry name" value="KYNURENINE_ALPHA-AMINOADIPATE AMINOTRANSFERASE, MITOCHONDRIAL"/>
    <property type="match status" value="1"/>
</dbReference>
<comment type="subunit">
    <text evidence="3">Homodimer.</text>
</comment>
<dbReference type="InterPro" id="IPR015421">
    <property type="entry name" value="PyrdxlP-dep_Trfase_major"/>
</dbReference>
<dbReference type="Pfam" id="PF00155">
    <property type="entry name" value="Aminotran_1_2"/>
    <property type="match status" value="1"/>
</dbReference>
<dbReference type="CDD" id="cd00609">
    <property type="entry name" value="AAT_like"/>
    <property type="match status" value="1"/>
</dbReference>
<comment type="cofactor">
    <cofactor evidence="1">
        <name>pyridoxal 5'-phosphate</name>
        <dbReference type="ChEBI" id="CHEBI:597326"/>
    </cofactor>
</comment>
<dbReference type="FunFam" id="3.40.640.10:FF:000053">
    <property type="entry name" value="Aminotransferase, class I"/>
    <property type="match status" value="1"/>
</dbReference>
<dbReference type="InterPro" id="IPR015424">
    <property type="entry name" value="PyrdxlP-dep_Trfase"/>
</dbReference>
<dbReference type="KEGG" id="ttz:FHG85_09520"/>
<keyword evidence="5 8" id="KW-0808">Transferase</keyword>
<dbReference type="AlphaFoldDB" id="A0A7D4AXW3"/>
<organism evidence="8 9">
    <name type="scientific">Tenuifilum thalassicum</name>
    <dbReference type="NCBI Taxonomy" id="2590900"/>
    <lineage>
        <taxon>Bacteria</taxon>
        <taxon>Pseudomonadati</taxon>
        <taxon>Bacteroidota</taxon>
        <taxon>Bacteroidia</taxon>
        <taxon>Bacteroidales</taxon>
        <taxon>Tenuifilaceae</taxon>
        <taxon>Tenuifilum</taxon>
    </lineage>
</organism>
<dbReference type="SUPFAM" id="SSF53383">
    <property type="entry name" value="PLP-dependent transferases"/>
    <property type="match status" value="1"/>
</dbReference>
<dbReference type="InterPro" id="IPR004839">
    <property type="entry name" value="Aminotransferase_I/II_large"/>
</dbReference>
<dbReference type="Gene3D" id="3.90.1150.10">
    <property type="entry name" value="Aspartate Aminotransferase, domain 1"/>
    <property type="match status" value="1"/>
</dbReference>
<evidence type="ECO:0000313" key="9">
    <source>
        <dbReference type="Proteomes" id="UP000500961"/>
    </source>
</evidence>
<evidence type="ECO:0000256" key="6">
    <source>
        <dbReference type="ARBA" id="ARBA00022898"/>
    </source>
</evidence>
<dbReference type="EMBL" id="CP041345">
    <property type="protein sequence ID" value="QKG80494.1"/>
    <property type="molecule type" value="Genomic_DNA"/>
</dbReference>
<proteinExistence type="inferred from homology"/>
<evidence type="ECO:0000256" key="5">
    <source>
        <dbReference type="ARBA" id="ARBA00022679"/>
    </source>
</evidence>